<dbReference type="RefSeq" id="WP_010275244.1">
    <property type="nucleotide sequence ID" value="NZ_JAVRET010000093.1"/>
</dbReference>
<proteinExistence type="predicted"/>
<comment type="caution">
    <text evidence="1">The sequence shown here is derived from an EMBL/GenBank/DDBJ whole genome shotgun (WGS) entry which is preliminary data.</text>
</comment>
<evidence type="ECO:0000313" key="2">
    <source>
        <dbReference type="Proteomes" id="UP001183610"/>
    </source>
</evidence>
<organism evidence="1 2">
    <name type="scientific">Streptomyces evansiae</name>
    <dbReference type="NCBI Taxonomy" id="3075535"/>
    <lineage>
        <taxon>Bacteria</taxon>
        <taxon>Bacillati</taxon>
        <taxon>Actinomycetota</taxon>
        <taxon>Actinomycetes</taxon>
        <taxon>Kitasatosporales</taxon>
        <taxon>Streptomycetaceae</taxon>
        <taxon>Streptomyces</taxon>
    </lineage>
</organism>
<evidence type="ECO:0000313" key="1">
    <source>
        <dbReference type="EMBL" id="MDT0412735.1"/>
    </source>
</evidence>
<gene>
    <name evidence="1" type="ORF">RM698_27275</name>
</gene>
<sequence>MNSPSRARHLRDALLTWEPGVLAALVQWARDLPADWPGRVFGAGRVETALEAEPRSPYYAEVAPPTRRAAHFHECPACTDSPILLCRWHDGYEAAWREARDILRATIALQPATTVEALWDRLRAADEAEITGEFEDAVDRLIEESR</sequence>
<reference evidence="2" key="1">
    <citation type="submission" date="2023-07" db="EMBL/GenBank/DDBJ databases">
        <title>30 novel species of actinomycetes from the DSMZ collection.</title>
        <authorList>
            <person name="Nouioui I."/>
        </authorList>
    </citation>
    <scope>NUCLEOTIDE SEQUENCE [LARGE SCALE GENOMIC DNA]</scope>
    <source>
        <strain evidence="2">DSM 41979</strain>
    </source>
</reference>
<protein>
    <submittedName>
        <fullName evidence="1">Uncharacterized protein</fullName>
    </submittedName>
</protein>
<dbReference type="Proteomes" id="UP001183610">
    <property type="component" value="Unassembled WGS sequence"/>
</dbReference>
<accession>A0ABU2R7Y3</accession>
<name>A0ABU2R7Y3_9ACTN</name>
<dbReference type="EMBL" id="JAVRET010000093">
    <property type="protein sequence ID" value="MDT0412735.1"/>
    <property type="molecule type" value="Genomic_DNA"/>
</dbReference>
<keyword evidence="2" id="KW-1185">Reference proteome</keyword>